<comment type="similarity">
    <text evidence="2">Belongs to the glycosyltransferase 2 family.</text>
</comment>
<evidence type="ECO:0000256" key="4">
    <source>
        <dbReference type="ARBA" id="ARBA00022679"/>
    </source>
</evidence>
<dbReference type="EMBL" id="RBAN01000001">
    <property type="protein sequence ID" value="RKN59025.1"/>
    <property type="molecule type" value="Genomic_DNA"/>
</dbReference>
<keyword evidence="8" id="KW-1185">Reference proteome</keyword>
<dbReference type="InterPro" id="IPR029044">
    <property type="entry name" value="Nucleotide-diphossugar_trans"/>
</dbReference>
<evidence type="ECO:0000259" key="6">
    <source>
        <dbReference type="Pfam" id="PF00535"/>
    </source>
</evidence>
<dbReference type="GO" id="GO:0016757">
    <property type="term" value="F:glycosyltransferase activity"/>
    <property type="evidence" value="ECO:0007669"/>
    <property type="project" value="UniProtKB-KW"/>
</dbReference>
<comment type="pathway">
    <text evidence="1">Cell wall biogenesis; cell wall polysaccharide biosynthesis.</text>
</comment>
<evidence type="ECO:0000313" key="7">
    <source>
        <dbReference type="EMBL" id="RKN59025.1"/>
    </source>
</evidence>
<dbReference type="AlphaFoldDB" id="A0A3B0AER0"/>
<accession>A0A3B0AER0</accession>
<reference evidence="7 8" key="1">
    <citation type="journal article" date="2015" name="Int. J. Syst. Evol. Microbiol.">
        <title>Micromonospora costi sp. nov., isolated from a leaf of Costus speciosus.</title>
        <authorList>
            <person name="Thawai C."/>
        </authorList>
    </citation>
    <scope>NUCLEOTIDE SEQUENCE [LARGE SCALE GENOMIC DNA]</scope>
    <source>
        <strain evidence="7 8">CS1-12</strain>
    </source>
</reference>
<evidence type="ECO:0000256" key="1">
    <source>
        <dbReference type="ARBA" id="ARBA00004776"/>
    </source>
</evidence>
<feature type="compositionally biased region" description="Gly residues" evidence="5">
    <location>
        <begin position="205"/>
        <end position="219"/>
    </location>
</feature>
<dbReference type="Proteomes" id="UP000279968">
    <property type="component" value="Unassembled WGS sequence"/>
</dbReference>
<dbReference type="InterPro" id="IPR001173">
    <property type="entry name" value="Glyco_trans_2-like"/>
</dbReference>
<dbReference type="SUPFAM" id="SSF53448">
    <property type="entry name" value="Nucleotide-diphospho-sugar transferases"/>
    <property type="match status" value="1"/>
</dbReference>
<dbReference type="Gene3D" id="3.90.550.10">
    <property type="entry name" value="Spore Coat Polysaccharide Biosynthesis Protein SpsA, Chain A"/>
    <property type="match status" value="1"/>
</dbReference>
<gene>
    <name evidence="7" type="ORF">D7193_01820</name>
</gene>
<evidence type="ECO:0000256" key="2">
    <source>
        <dbReference type="ARBA" id="ARBA00006739"/>
    </source>
</evidence>
<keyword evidence="4 7" id="KW-0808">Transferase</keyword>
<sequence length="576" mass="60243">MGAAGRGGLGHRARRRAARGPRPRRPVRAHGRGGPGPRLVRRGVGGGAAPRGAALHPAGVDRRRGGPGAGRQRDRGLVPGTQRVRAAGARAPLAAGAPRRPGHHRPHERRQGPRAVPAHRPDGPRRAGRRDLRGAAAQPVHALRAPGEARVAGPDSGGHPRGRDGPRADRVVRHRAAGGGAAGRVRAADRPAGGGEHLAEHRGASHGGHPAGGHGAVRIGAGGAARARPVRGTPWCAGRWPVISIVVPTLGRPSLAVLLEALAGQLDDLPGLEVLLVDDRREATGELAVPGALAASTKVLAGRGAGPAAARNAGWRAARGPWVVFLDDDVVPAGDWGPRLVADLAVGERTGGVQGTVRVPLPTHRRPTDWERGTAGLAEGEWITADMAYRRDALAAVGGFDERFPRAYREDAELAHRVRRAGWDLVRGRRVVTHPVRPEGCWVSLRTQRGNADDALLRRLYGPRWRTALGLPPGRRHRHLTVTAAGVLALAGAALHARPPGAIGARRLLGLATGAAALTWAAGTAEFARARIAPGPRSVGEVTTMLATSVLIPPLAVAHWARGWWSTRDVRPEVAP</sequence>
<feature type="compositionally biased region" description="Basic residues" evidence="5">
    <location>
        <begin position="9"/>
        <end position="31"/>
    </location>
</feature>
<keyword evidence="3" id="KW-0328">Glycosyltransferase</keyword>
<feature type="compositionally biased region" description="Low complexity" evidence="5">
    <location>
        <begin position="85"/>
        <end position="99"/>
    </location>
</feature>
<dbReference type="OrthoDB" id="9781367at2"/>
<proteinExistence type="inferred from homology"/>
<dbReference type="PANTHER" id="PTHR43179">
    <property type="entry name" value="RHAMNOSYLTRANSFERASE WBBL"/>
    <property type="match status" value="1"/>
</dbReference>
<feature type="compositionally biased region" description="Basic and acidic residues" evidence="5">
    <location>
        <begin position="161"/>
        <end position="171"/>
    </location>
</feature>
<comment type="caution">
    <text evidence="7">The sequence shown here is derived from an EMBL/GenBank/DDBJ whole genome shotgun (WGS) entry which is preliminary data.</text>
</comment>
<dbReference type="PANTHER" id="PTHR43179:SF12">
    <property type="entry name" value="GALACTOFURANOSYLTRANSFERASE GLFT2"/>
    <property type="match status" value="1"/>
</dbReference>
<evidence type="ECO:0000256" key="5">
    <source>
        <dbReference type="SAM" id="MobiDB-lite"/>
    </source>
</evidence>
<feature type="compositionally biased region" description="Basic and acidic residues" evidence="5">
    <location>
        <begin position="119"/>
        <end position="133"/>
    </location>
</feature>
<name>A0A3B0AER0_9ACTN</name>
<protein>
    <submittedName>
        <fullName evidence="7">Glycosyltransferase</fullName>
    </submittedName>
</protein>
<feature type="domain" description="Glycosyltransferase 2-like" evidence="6">
    <location>
        <begin position="244"/>
        <end position="366"/>
    </location>
</feature>
<organism evidence="7 8">
    <name type="scientific">Micromonospora costi</name>
    <dbReference type="NCBI Taxonomy" id="1530042"/>
    <lineage>
        <taxon>Bacteria</taxon>
        <taxon>Bacillati</taxon>
        <taxon>Actinomycetota</taxon>
        <taxon>Actinomycetes</taxon>
        <taxon>Micromonosporales</taxon>
        <taxon>Micromonosporaceae</taxon>
        <taxon>Micromonospora</taxon>
    </lineage>
</organism>
<dbReference type="Pfam" id="PF00535">
    <property type="entry name" value="Glycos_transf_2"/>
    <property type="match status" value="1"/>
</dbReference>
<feature type="region of interest" description="Disordered" evidence="5">
    <location>
        <begin position="1"/>
        <end position="219"/>
    </location>
</feature>
<evidence type="ECO:0000313" key="8">
    <source>
        <dbReference type="Proteomes" id="UP000279968"/>
    </source>
</evidence>
<evidence type="ECO:0000256" key="3">
    <source>
        <dbReference type="ARBA" id="ARBA00022676"/>
    </source>
</evidence>